<dbReference type="Gene3D" id="1.10.287.1260">
    <property type="match status" value="1"/>
</dbReference>
<dbReference type="Proteomes" id="UP001549146">
    <property type="component" value="Unassembled WGS sequence"/>
</dbReference>
<reference evidence="10 11" key="1">
    <citation type="submission" date="2024-06" db="EMBL/GenBank/DDBJ databases">
        <title>Genomic Encyclopedia of Type Strains, Phase IV (KMG-IV): sequencing the most valuable type-strain genomes for metagenomic binning, comparative biology and taxonomic classification.</title>
        <authorList>
            <person name="Goeker M."/>
        </authorList>
    </citation>
    <scope>NUCLEOTIDE SEQUENCE [LARGE SCALE GENOMIC DNA]</scope>
    <source>
        <strain evidence="10 11">DSM 29388</strain>
    </source>
</reference>
<dbReference type="InterPro" id="IPR011066">
    <property type="entry name" value="MscS_channel_C_sf"/>
</dbReference>
<dbReference type="RefSeq" id="WP_354505804.1">
    <property type="nucleotide sequence ID" value="NZ_JBEPMO010000001.1"/>
</dbReference>
<dbReference type="Gene3D" id="2.30.30.60">
    <property type="match status" value="1"/>
</dbReference>
<sequence>MEELSVGKFQWLIEELIRVGIKMGLALVIIIAGFWIGSKIKGIIRRRMIARDVEPSIREFIIPIIDVIFKLLVILTAINTVGVQITSFAAIMAGLAAGVGLSLQGSLSNFAGGLLIILFKPFKVGDYIEALGHGGTIEAISILYTTITTVNQQVVILPNSSLLNNPVMNYSIKPNRRLDIKIGISYSDDLEKAQKVLKEMLENEPLVLKEQPVTVEVLEFGDSSINLAVRAFTKREDYWDAYFKLYKKTKMILDDNGISIPFPQTEMRIVQPNDDFTK</sequence>
<gene>
    <name evidence="10" type="ORF">ABID46_000178</name>
</gene>
<dbReference type="SUPFAM" id="SSF82689">
    <property type="entry name" value="Mechanosensitive channel protein MscS (YggB), C-terminal domain"/>
    <property type="match status" value="1"/>
</dbReference>
<dbReference type="Pfam" id="PF21082">
    <property type="entry name" value="MS_channel_3rd"/>
    <property type="match status" value="1"/>
</dbReference>
<evidence type="ECO:0000256" key="2">
    <source>
        <dbReference type="ARBA" id="ARBA00008017"/>
    </source>
</evidence>
<evidence type="ECO:0000256" key="6">
    <source>
        <dbReference type="ARBA" id="ARBA00023136"/>
    </source>
</evidence>
<evidence type="ECO:0000256" key="7">
    <source>
        <dbReference type="SAM" id="Phobius"/>
    </source>
</evidence>
<comment type="subcellular location">
    <subcellularLocation>
        <location evidence="1">Cell membrane</location>
        <topology evidence="1">Multi-pass membrane protein</topology>
    </subcellularLocation>
</comment>
<protein>
    <submittedName>
        <fullName evidence="10">Small conductance mechanosensitive channel</fullName>
    </submittedName>
</protein>
<evidence type="ECO:0000256" key="4">
    <source>
        <dbReference type="ARBA" id="ARBA00022692"/>
    </source>
</evidence>
<feature type="domain" description="Mechanosensitive ion channel MscS" evidence="8">
    <location>
        <begin position="106"/>
        <end position="171"/>
    </location>
</feature>
<dbReference type="InterPro" id="IPR023408">
    <property type="entry name" value="MscS_beta-dom_sf"/>
</dbReference>
<dbReference type="SUPFAM" id="SSF50182">
    <property type="entry name" value="Sm-like ribonucleoproteins"/>
    <property type="match status" value="1"/>
</dbReference>
<evidence type="ECO:0000259" key="8">
    <source>
        <dbReference type="Pfam" id="PF00924"/>
    </source>
</evidence>
<evidence type="ECO:0000259" key="9">
    <source>
        <dbReference type="Pfam" id="PF21082"/>
    </source>
</evidence>
<dbReference type="InterPro" id="IPR006685">
    <property type="entry name" value="MscS_channel_2nd"/>
</dbReference>
<dbReference type="EMBL" id="JBEPMO010000001">
    <property type="protein sequence ID" value="MET3730626.1"/>
    <property type="molecule type" value="Genomic_DNA"/>
</dbReference>
<dbReference type="InterPro" id="IPR011014">
    <property type="entry name" value="MscS_channel_TM-2"/>
</dbReference>
<dbReference type="Pfam" id="PF00924">
    <property type="entry name" value="MS_channel_2nd"/>
    <property type="match status" value="1"/>
</dbReference>
<keyword evidence="6 7" id="KW-0472">Membrane</keyword>
<dbReference type="PANTHER" id="PTHR30221">
    <property type="entry name" value="SMALL-CONDUCTANCE MECHANOSENSITIVE CHANNEL"/>
    <property type="match status" value="1"/>
</dbReference>
<evidence type="ECO:0000256" key="1">
    <source>
        <dbReference type="ARBA" id="ARBA00004651"/>
    </source>
</evidence>
<organism evidence="10 11">
    <name type="scientific">Moheibacter stercoris</name>
    <dbReference type="NCBI Taxonomy" id="1628251"/>
    <lineage>
        <taxon>Bacteria</taxon>
        <taxon>Pseudomonadati</taxon>
        <taxon>Bacteroidota</taxon>
        <taxon>Flavobacteriia</taxon>
        <taxon>Flavobacteriales</taxon>
        <taxon>Weeksellaceae</taxon>
        <taxon>Moheibacter</taxon>
    </lineage>
</organism>
<dbReference type="PANTHER" id="PTHR30221:SF1">
    <property type="entry name" value="SMALL-CONDUCTANCE MECHANOSENSITIVE CHANNEL"/>
    <property type="match status" value="1"/>
</dbReference>
<evidence type="ECO:0000313" key="10">
    <source>
        <dbReference type="EMBL" id="MET3730626.1"/>
    </source>
</evidence>
<keyword evidence="3" id="KW-1003">Cell membrane</keyword>
<feature type="transmembrane region" description="Helical" evidence="7">
    <location>
        <begin position="16"/>
        <end position="36"/>
    </location>
</feature>
<evidence type="ECO:0000313" key="11">
    <source>
        <dbReference type="Proteomes" id="UP001549146"/>
    </source>
</evidence>
<evidence type="ECO:0000256" key="3">
    <source>
        <dbReference type="ARBA" id="ARBA00022475"/>
    </source>
</evidence>
<dbReference type="Gene3D" id="3.30.70.100">
    <property type="match status" value="1"/>
</dbReference>
<feature type="transmembrane region" description="Helical" evidence="7">
    <location>
        <begin position="90"/>
        <end position="119"/>
    </location>
</feature>
<keyword evidence="4 7" id="KW-0812">Transmembrane</keyword>
<keyword evidence="11" id="KW-1185">Reference proteome</keyword>
<proteinExistence type="inferred from homology"/>
<comment type="similarity">
    <text evidence="2">Belongs to the MscS (TC 1.A.23) family.</text>
</comment>
<dbReference type="InterPro" id="IPR049278">
    <property type="entry name" value="MS_channel_C"/>
</dbReference>
<accession>A0ABV2LPX4</accession>
<feature type="domain" description="Mechanosensitive ion channel MscS C-terminal" evidence="9">
    <location>
        <begin position="179"/>
        <end position="260"/>
    </location>
</feature>
<dbReference type="InterPro" id="IPR045275">
    <property type="entry name" value="MscS_archaea/bacteria_type"/>
</dbReference>
<dbReference type="SUPFAM" id="SSF82861">
    <property type="entry name" value="Mechanosensitive channel protein MscS (YggB), transmembrane region"/>
    <property type="match status" value="1"/>
</dbReference>
<dbReference type="InterPro" id="IPR010920">
    <property type="entry name" value="LSM_dom_sf"/>
</dbReference>
<comment type="caution">
    <text evidence="10">The sequence shown here is derived from an EMBL/GenBank/DDBJ whole genome shotgun (WGS) entry which is preliminary data.</text>
</comment>
<keyword evidence="5 7" id="KW-1133">Transmembrane helix</keyword>
<name>A0ABV2LPX4_9FLAO</name>
<evidence type="ECO:0000256" key="5">
    <source>
        <dbReference type="ARBA" id="ARBA00022989"/>
    </source>
</evidence>